<gene>
    <name evidence="6" type="ORF">HHL15_12350</name>
</gene>
<dbReference type="RefSeq" id="WP_169146072.1">
    <property type="nucleotide sequence ID" value="NZ_JABBGA010000008.1"/>
</dbReference>
<dbReference type="InterPro" id="IPR007318">
    <property type="entry name" value="Phopholipid_MeTrfase"/>
</dbReference>
<dbReference type="PANTHER" id="PTHR43847">
    <property type="entry name" value="BLL3993 PROTEIN"/>
    <property type="match status" value="1"/>
</dbReference>
<comment type="subcellular location">
    <subcellularLocation>
        <location evidence="1">Endomembrane system</location>
        <topology evidence="1">Multi-pass membrane protein</topology>
    </subcellularLocation>
</comment>
<dbReference type="GO" id="GO:0008168">
    <property type="term" value="F:methyltransferase activity"/>
    <property type="evidence" value="ECO:0007669"/>
    <property type="project" value="UniProtKB-KW"/>
</dbReference>
<evidence type="ECO:0000256" key="1">
    <source>
        <dbReference type="ARBA" id="ARBA00004127"/>
    </source>
</evidence>
<keyword evidence="7" id="KW-1185">Reference proteome</keyword>
<name>A0A848G5F5_9RHOO</name>
<feature type="transmembrane region" description="Helical" evidence="5">
    <location>
        <begin position="102"/>
        <end position="129"/>
    </location>
</feature>
<evidence type="ECO:0000256" key="3">
    <source>
        <dbReference type="ARBA" id="ARBA00022989"/>
    </source>
</evidence>
<keyword evidence="6" id="KW-0489">Methyltransferase</keyword>
<dbReference type="Gene3D" id="1.20.120.1630">
    <property type="match status" value="1"/>
</dbReference>
<evidence type="ECO:0000256" key="4">
    <source>
        <dbReference type="ARBA" id="ARBA00023136"/>
    </source>
</evidence>
<evidence type="ECO:0000313" key="7">
    <source>
        <dbReference type="Proteomes" id="UP000580043"/>
    </source>
</evidence>
<keyword evidence="2 5" id="KW-0812">Transmembrane</keyword>
<proteinExistence type="predicted"/>
<dbReference type="Proteomes" id="UP000580043">
    <property type="component" value="Unassembled WGS sequence"/>
</dbReference>
<dbReference type="Pfam" id="PF04191">
    <property type="entry name" value="PEMT"/>
    <property type="match status" value="1"/>
</dbReference>
<keyword evidence="6" id="KW-0808">Transferase</keyword>
<sequence length="162" mass="18043">MSRHPWWLGRRGEGYVALQAVLLALLLFGPRHLAGLPAWPAWSLWPAQLAGIALLAAGLALALAAALRLGRGLTPLPHPRDDCTLVTTGPYALVRHPIYSGILLAAFGWGCFVQGSLTLLWALTLLVFFDIKSRREEAWLMARFPDYAAYRQRVRKLLPFIY</sequence>
<evidence type="ECO:0000256" key="5">
    <source>
        <dbReference type="SAM" id="Phobius"/>
    </source>
</evidence>
<evidence type="ECO:0000313" key="6">
    <source>
        <dbReference type="EMBL" id="NML26539.1"/>
    </source>
</evidence>
<accession>A0A848G5F5</accession>
<dbReference type="GO" id="GO:0032259">
    <property type="term" value="P:methylation"/>
    <property type="evidence" value="ECO:0007669"/>
    <property type="project" value="UniProtKB-KW"/>
</dbReference>
<dbReference type="EMBL" id="JABBGA010000008">
    <property type="protein sequence ID" value="NML26539.1"/>
    <property type="molecule type" value="Genomic_DNA"/>
</dbReference>
<feature type="transmembrane region" description="Helical" evidence="5">
    <location>
        <begin position="49"/>
        <end position="70"/>
    </location>
</feature>
<evidence type="ECO:0000256" key="2">
    <source>
        <dbReference type="ARBA" id="ARBA00022692"/>
    </source>
</evidence>
<organism evidence="6 7">
    <name type="scientific">Zoogloea dura</name>
    <dbReference type="NCBI Taxonomy" id="2728840"/>
    <lineage>
        <taxon>Bacteria</taxon>
        <taxon>Pseudomonadati</taxon>
        <taxon>Pseudomonadota</taxon>
        <taxon>Betaproteobacteria</taxon>
        <taxon>Rhodocyclales</taxon>
        <taxon>Zoogloeaceae</taxon>
        <taxon>Zoogloea</taxon>
    </lineage>
</organism>
<protein>
    <submittedName>
        <fullName evidence="6">Isoprenylcysteine carboxylmethyltransferase family protein</fullName>
    </submittedName>
</protein>
<keyword evidence="4 5" id="KW-0472">Membrane</keyword>
<reference evidence="6 7" key="1">
    <citation type="submission" date="2020-04" db="EMBL/GenBank/DDBJ databases">
        <title>Zoogloea sp. G-4-1-14 isolated from soil.</title>
        <authorList>
            <person name="Dahal R.H."/>
        </authorList>
    </citation>
    <scope>NUCLEOTIDE SEQUENCE [LARGE SCALE GENOMIC DNA]</scope>
    <source>
        <strain evidence="6 7">G-4-1-14</strain>
    </source>
</reference>
<dbReference type="PANTHER" id="PTHR43847:SF1">
    <property type="entry name" value="BLL3993 PROTEIN"/>
    <property type="match status" value="1"/>
</dbReference>
<keyword evidence="3 5" id="KW-1133">Transmembrane helix</keyword>
<dbReference type="InterPro" id="IPR052527">
    <property type="entry name" value="Metal_cation-efflux_comp"/>
</dbReference>
<dbReference type="AlphaFoldDB" id="A0A848G5F5"/>
<dbReference type="GO" id="GO:0012505">
    <property type="term" value="C:endomembrane system"/>
    <property type="evidence" value="ECO:0007669"/>
    <property type="project" value="UniProtKB-SubCell"/>
</dbReference>
<comment type="caution">
    <text evidence="6">The sequence shown here is derived from an EMBL/GenBank/DDBJ whole genome shotgun (WGS) entry which is preliminary data.</text>
</comment>